<evidence type="ECO:0000256" key="4">
    <source>
        <dbReference type="ARBA" id="ARBA00023001"/>
    </source>
</evidence>
<keyword evidence="4" id="KW-0136">Cellulose degradation</keyword>
<dbReference type="InterPro" id="IPR001547">
    <property type="entry name" value="Glyco_hydro_5"/>
</dbReference>
<dbReference type="AlphaFoldDB" id="A0A315XYF3"/>
<evidence type="ECO:0000256" key="8">
    <source>
        <dbReference type="SAM" id="MobiDB-lite"/>
    </source>
</evidence>
<comment type="catalytic activity">
    <reaction evidence="1">
        <text>Endohydrolysis of (1-&gt;4)-beta-D-glucosidic linkages in cellulose, lichenin and cereal beta-D-glucans.</text>
        <dbReference type="EC" id="3.2.1.4"/>
    </reaction>
</comment>
<dbReference type="SUPFAM" id="SSF51445">
    <property type="entry name" value="(Trans)glycosidases"/>
    <property type="match status" value="1"/>
</dbReference>
<proteinExistence type="predicted"/>
<comment type="caution">
    <text evidence="10">The sequence shown here is derived from an EMBL/GenBank/DDBJ whole genome shotgun (WGS) entry which is preliminary data.</text>
</comment>
<dbReference type="SUPFAM" id="SSF63446">
    <property type="entry name" value="Type I dockerin domain"/>
    <property type="match status" value="1"/>
</dbReference>
<protein>
    <recommendedName>
        <fullName evidence="2">cellulase</fullName>
        <ecNumber evidence="2">3.2.1.4</ecNumber>
    </recommendedName>
</protein>
<dbReference type="InterPro" id="IPR017853">
    <property type="entry name" value="GH"/>
</dbReference>
<dbReference type="PROSITE" id="PS00659">
    <property type="entry name" value="GLYCOSYL_HYDROL_F5"/>
    <property type="match status" value="1"/>
</dbReference>
<keyword evidence="5" id="KW-0119">Carbohydrate metabolism</keyword>
<dbReference type="Proteomes" id="UP000245720">
    <property type="component" value="Unassembled WGS sequence"/>
</dbReference>
<dbReference type="OrthoDB" id="9800475at2"/>
<dbReference type="Gene3D" id="3.20.20.80">
    <property type="entry name" value="Glycosidases"/>
    <property type="match status" value="1"/>
</dbReference>
<evidence type="ECO:0000256" key="6">
    <source>
        <dbReference type="ARBA" id="ARBA00023295"/>
    </source>
</evidence>
<feature type="domain" description="Dockerin" evidence="9">
    <location>
        <begin position="631"/>
        <end position="711"/>
    </location>
</feature>
<dbReference type="GO" id="GO:0008810">
    <property type="term" value="F:cellulase activity"/>
    <property type="evidence" value="ECO:0007669"/>
    <property type="project" value="UniProtKB-EC"/>
</dbReference>
<keyword evidence="3" id="KW-0378">Hydrolase</keyword>
<evidence type="ECO:0000256" key="1">
    <source>
        <dbReference type="ARBA" id="ARBA00000966"/>
    </source>
</evidence>
<keyword evidence="7" id="KW-0624">Polysaccharide degradation</keyword>
<evidence type="ECO:0000259" key="9">
    <source>
        <dbReference type="PROSITE" id="PS51766"/>
    </source>
</evidence>
<dbReference type="InterPro" id="IPR018087">
    <property type="entry name" value="Glyco_hydro_5_CS"/>
</dbReference>
<dbReference type="GO" id="GO:0030245">
    <property type="term" value="P:cellulose catabolic process"/>
    <property type="evidence" value="ECO:0007669"/>
    <property type="project" value="UniProtKB-KW"/>
</dbReference>
<evidence type="ECO:0000256" key="3">
    <source>
        <dbReference type="ARBA" id="ARBA00022801"/>
    </source>
</evidence>
<dbReference type="PANTHER" id="PTHR35923">
    <property type="entry name" value="MAJOR EXTRACELLULAR ENDOGLUCANASE"/>
    <property type="match status" value="1"/>
</dbReference>
<dbReference type="CDD" id="cd14256">
    <property type="entry name" value="Dockerin_I"/>
    <property type="match status" value="1"/>
</dbReference>
<dbReference type="EMBL" id="QGDI01000007">
    <property type="protein sequence ID" value="PWJ12300.1"/>
    <property type="molecule type" value="Genomic_DNA"/>
</dbReference>
<dbReference type="InterPro" id="IPR036439">
    <property type="entry name" value="Dockerin_dom_sf"/>
</dbReference>
<accession>A0A315XYF3</accession>
<keyword evidence="6" id="KW-0326">Glycosidase</keyword>
<name>A0A315XYF3_RUMFL</name>
<dbReference type="EC" id="3.2.1.4" evidence="2"/>
<dbReference type="Pfam" id="PF00150">
    <property type="entry name" value="Cellulase"/>
    <property type="match status" value="1"/>
</dbReference>
<evidence type="ECO:0000256" key="5">
    <source>
        <dbReference type="ARBA" id="ARBA00023277"/>
    </source>
</evidence>
<feature type="compositionally biased region" description="Low complexity" evidence="8">
    <location>
        <begin position="476"/>
        <end position="517"/>
    </location>
</feature>
<dbReference type="InterPro" id="IPR016134">
    <property type="entry name" value="Dockerin_dom"/>
</dbReference>
<gene>
    <name evidence="10" type="ORF">IE37_01991</name>
</gene>
<evidence type="ECO:0000313" key="11">
    <source>
        <dbReference type="Proteomes" id="UP000245720"/>
    </source>
</evidence>
<evidence type="ECO:0000313" key="10">
    <source>
        <dbReference type="EMBL" id="PWJ12300.1"/>
    </source>
</evidence>
<evidence type="ECO:0000256" key="2">
    <source>
        <dbReference type="ARBA" id="ARBA00012601"/>
    </source>
</evidence>
<dbReference type="PANTHER" id="PTHR35923:SF2">
    <property type="entry name" value="ENDOGLUCANASE"/>
    <property type="match status" value="1"/>
</dbReference>
<evidence type="ECO:0000256" key="7">
    <source>
        <dbReference type="ARBA" id="ARBA00023326"/>
    </source>
</evidence>
<reference evidence="10 11" key="1">
    <citation type="submission" date="2018-05" db="EMBL/GenBank/DDBJ databases">
        <title>The Hungate 1000. A catalogue of reference genomes from the rumen microbiome.</title>
        <authorList>
            <person name="Kelly W."/>
        </authorList>
    </citation>
    <scope>NUCLEOTIDE SEQUENCE [LARGE SCALE GENOMIC DNA]</scope>
    <source>
        <strain evidence="10 11">SAb67</strain>
    </source>
</reference>
<dbReference type="PROSITE" id="PS51766">
    <property type="entry name" value="DOCKERIN"/>
    <property type="match status" value="1"/>
</dbReference>
<feature type="region of interest" description="Disordered" evidence="8">
    <location>
        <begin position="471"/>
        <end position="524"/>
    </location>
</feature>
<dbReference type="RefSeq" id="WP_109726755.1">
    <property type="nucleotide sequence ID" value="NZ_QGDI01000007.1"/>
</dbReference>
<dbReference type="Gene3D" id="1.10.1330.10">
    <property type="entry name" value="Dockerin domain"/>
    <property type="match status" value="1"/>
</dbReference>
<organism evidence="10 11">
    <name type="scientific">Ruminococcus flavefaciens</name>
    <dbReference type="NCBI Taxonomy" id="1265"/>
    <lineage>
        <taxon>Bacteria</taxon>
        <taxon>Bacillati</taxon>
        <taxon>Bacillota</taxon>
        <taxon>Clostridia</taxon>
        <taxon>Eubacteriales</taxon>
        <taxon>Oscillospiraceae</taxon>
        <taxon>Ruminococcus</taxon>
    </lineage>
</organism>
<sequence length="711" mass="79496">MAKNLFKRAAAVVSAAAVLLVPSVNKLPKEKAVAAPDEYHDDWLHVNDKAQIVDMNGNEVWMTGVNWFGYNVGSQIFDGAWSANVHHCLDLIADHGFNLLRVPMSTEILLQWKAGKPDPIIKLNEYENPELTVEGVEGGTPMYSFDIWNQVVKWCRENGIKIMMDVHCATTNAAGHNYALWYDTNFSEKDWLDALAWFSDYYKDDDTIIAIDLKNEPHGKKDDGIFAKWDGSKDANNWRYAAEKGAKACLDQNPNLLIMVEGIEVYPKTEKGFDWNSPSTDYGHYGDPEYQPYYGAWWGANFRGVRDYPVDLGEHQSQLVYSPHDYGPEVYKQTWFYLEDPSKTFSRETLLDDYWRDTWAFLVEENISPLLMGEWGGWVDEEHDKTGENVHWMQELRDYMIDKHIHHTFWCFNENSSDTGGLVYDNFQKWDDVKYEFIKPALWQTTDGKFVSLDHTIPLGRAGNGISLSEYYGGASTPRPTTSTTTSTATSSTTTTSVTTTTTADTTTTTTATSGPTIHPGYDFKGVDSYPEKTVYEQGEELDLSGLMFGGTPQSGAGSGGGRYTDADVSDSIVTIKDSSGKEYTKDKFKTLPAGEYTVNIKGGVGNYYKYTYCYGVDISYKVTIKGGSSEATVWGDTNCDGTVELADAILVMQCLANPNKYGEGGSYEKALTAQGRINADVDKSTVGLTSNDALRIQEFLLKKRTTLVPE</sequence>